<reference evidence="2" key="1">
    <citation type="submission" date="2016-11" db="UniProtKB">
        <authorList>
            <consortium name="WormBaseParasite"/>
        </authorList>
    </citation>
    <scope>IDENTIFICATION</scope>
</reference>
<protein>
    <submittedName>
        <fullName evidence="2">Uncharacterized protein</fullName>
    </submittedName>
</protein>
<dbReference type="Proteomes" id="UP000095280">
    <property type="component" value="Unplaced"/>
</dbReference>
<organism evidence="1 2">
    <name type="scientific">Macrostomum lignano</name>
    <dbReference type="NCBI Taxonomy" id="282301"/>
    <lineage>
        <taxon>Eukaryota</taxon>
        <taxon>Metazoa</taxon>
        <taxon>Spiralia</taxon>
        <taxon>Lophotrochozoa</taxon>
        <taxon>Platyhelminthes</taxon>
        <taxon>Rhabditophora</taxon>
        <taxon>Macrostomorpha</taxon>
        <taxon>Macrostomida</taxon>
        <taxon>Macrostomidae</taxon>
        <taxon>Macrostomum</taxon>
    </lineage>
</organism>
<dbReference type="WBParaSite" id="maker-unitig_34023-snap-gene-0.2-mRNA-1">
    <property type="protein sequence ID" value="maker-unitig_34023-snap-gene-0.2-mRNA-1"/>
    <property type="gene ID" value="maker-unitig_34023-snap-gene-0.2"/>
</dbReference>
<evidence type="ECO:0000313" key="2">
    <source>
        <dbReference type="WBParaSite" id="maker-unitig_34023-snap-gene-0.2-mRNA-1"/>
    </source>
</evidence>
<evidence type="ECO:0000313" key="1">
    <source>
        <dbReference type="Proteomes" id="UP000095280"/>
    </source>
</evidence>
<dbReference type="AlphaFoldDB" id="A0A1I8FGP1"/>
<dbReference type="PROSITE" id="PS51257">
    <property type="entry name" value="PROKAR_LIPOPROTEIN"/>
    <property type="match status" value="1"/>
</dbReference>
<name>A0A1I8FGP1_9PLAT</name>
<proteinExistence type="predicted"/>
<accession>A0A1I8FGP1</accession>
<keyword evidence="1" id="KW-1185">Reference proteome</keyword>
<sequence>MARISQILSQTATRFVSQPSQAAQISGGCPCWCSCPNEPRAVAGCCWNQPSWPYPLPTQPESAGLDVHWLKLNLGSAWAFRVDYSRPDLDALSVGTLKRGKLGACWLSSWASPPPGTPSQLPVLASFQHDSAGTSSRARVHDAGLLRGLLLTYLVRRSRGGWWLRRLARFDRHASGQCRLEPDIRAGVYATAARHGGAAASSESWSVNQPPSSPAGHPIGDLLFVRLRRFESSALGLAVCEEPLPVLVSRYSGVFLLQRLVWACALGSVLSRGCRRFAASFFATNSAPSAARAVLFTTVDVEQLARAPFELHEPGPRPGHFAFQLHFLGVHIEQVRPNPPGCLQEPIETDSDLLFPRRPRRVSLACVLSVDRRTAATSRQSLLLISPVGHQPRH</sequence>